<gene>
    <name evidence="1" type="ordered locus">HMU08580</name>
</gene>
<name>D3UHZ1_HELM1</name>
<accession>D3UHZ1</accession>
<sequence>MIVSAAFTKLEARENARVVAMRGWKNFLFLKEELFSFLFKKFFS</sequence>
<proteinExistence type="predicted"/>
<dbReference type="AlphaFoldDB" id="D3UHZ1"/>
<reference evidence="1 2" key="1">
    <citation type="journal article" date="2010" name="BMC Genomics">
        <title>Comparative genomics and proteomics of Helicobacter mustelae, an ulcerogenic and carcinogenic gastric pathogen.</title>
        <authorList>
            <person name="O'Toole P.W."/>
            <person name="Snelling W.J."/>
            <person name="Canchaya C."/>
            <person name="Forde B.M."/>
            <person name="Hardie K.R."/>
            <person name="Josenhans C."/>
            <person name="Graham R.L.J."/>
            <person name="McMullan G."/>
            <person name="Parkhill J."/>
            <person name="Belda E."/>
            <person name="Bentley S.D."/>
        </authorList>
    </citation>
    <scope>NUCLEOTIDE SEQUENCE [LARGE SCALE GENOMIC DNA]</scope>
    <source>
        <strain evidence="2">ATCC 43772 / LMG 18044 / NCTC 12198 / 12198</strain>
    </source>
</reference>
<dbReference type="KEGG" id="hms:HMU08580"/>
<dbReference type="STRING" id="679897.HMU08580"/>
<dbReference type="Proteomes" id="UP000001522">
    <property type="component" value="Chromosome"/>
</dbReference>
<protein>
    <submittedName>
        <fullName evidence="1">Uncharacterized protein</fullName>
    </submittedName>
</protein>
<keyword evidence="2" id="KW-1185">Reference proteome</keyword>
<dbReference type="HOGENOM" id="CLU_3217053_0_0_7"/>
<evidence type="ECO:0000313" key="1">
    <source>
        <dbReference type="EMBL" id="CBG40114.1"/>
    </source>
</evidence>
<dbReference type="EMBL" id="FN555004">
    <property type="protein sequence ID" value="CBG40114.1"/>
    <property type="molecule type" value="Genomic_DNA"/>
</dbReference>
<evidence type="ECO:0000313" key="2">
    <source>
        <dbReference type="Proteomes" id="UP000001522"/>
    </source>
</evidence>
<organism evidence="1 2">
    <name type="scientific">Helicobacter mustelae (strain ATCC 43772 / CCUG 25715 / CIP 103759 / LMG 18044 / NCTC 12198 / R85-136P)</name>
    <name type="common">Campylobacter mustelae</name>
    <dbReference type="NCBI Taxonomy" id="679897"/>
    <lineage>
        <taxon>Bacteria</taxon>
        <taxon>Pseudomonadati</taxon>
        <taxon>Campylobacterota</taxon>
        <taxon>Epsilonproteobacteria</taxon>
        <taxon>Campylobacterales</taxon>
        <taxon>Helicobacteraceae</taxon>
        <taxon>Helicobacter</taxon>
    </lineage>
</organism>